<evidence type="ECO:0000313" key="3">
    <source>
        <dbReference type="Proteomes" id="UP000714817"/>
    </source>
</evidence>
<dbReference type="AlphaFoldDB" id="A0A955IWJ0"/>
<accession>A0A955IWJ0</accession>
<reference evidence="2" key="2">
    <citation type="journal article" date="2021" name="Microbiome">
        <title>Successional dynamics and alternative stable states in a saline activated sludge microbial community over 9 years.</title>
        <authorList>
            <person name="Wang Y."/>
            <person name="Ye J."/>
            <person name="Ju F."/>
            <person name="Liu L."/>
            <person name="Boyd J.A."/>
            <person name="Deng Y."/>
            <person name="Parks D.H."/>
            <person name="Jiang X."/>
            <person name="Yin X."/>
            <person name="Woodcroft B.J."/>
            <person name="Tyson G.W."/>
            <person name="Hugenholtz P."/>
            <person name="Polz M.F."/>
            <person name="Zhang T."/>
        </authorList>
    </citation>
    <scope>NUCLEOTIDE SEQUENCE</scope>
    <source>
        <strain evidence="2">HKST-UBA80</strain>
    </source>
</reference>
<comment type="caution">
    <text evidence="2">The sequence shown here is derived from an EMBL/GenBank/DDBJ whole genome shotgun (WGS) entry which is preliminary data.</text>
</comment>
<name>A0A955IWJ0_UNCKA</name>
<proteinExistence type="predicted"/>
<gene>
    <name evidence="2" type="ORF">KDA10_01890</name>
</gene>
<reference evidence="2" key="1">
    <citation type="submission" date="2020-04" db="EMBL/GenBank/DDBJ databases">
        <authorList>
            <person name="Zhang T."/>
        </authorList>
    </citation>
    <scope>NUCLEOTIDE SEQUENCE</scope>
    <source>
        <strain evidence="2">HKST-UBA80</strain>
    </source>
</reference>
<dbReference type="Proteomes" id="UP000714817">
    <property type="component" value="Unassembled WGS sequence"/>
</dbReference>
<protein>
    <submittedName>
        <fullName evidence="2">Uncharacterized protein</fullName>
    </submittedName>
</protein>
<evidence type="ECO:0000256" key="1">
    <source>
        <dbReference type="SAM" id="MobiDB-lite"/>
    </source>
</evidence>
<evidence type="ECO:0000313" key="2">
    <source>
        <dbReference type="EMBL" id="MCA9302102.1"/>
    </source>
</evidence>
<feature type="region of interest" description="Disordered" evidence="1">
    <location>
        <begin position="330"/>
        <end position="378"/>
    </location>
</feature>
<feature type="compositionally biased region" description="Basic residues" evidence="1">
    <location>
        <begin position="368"/>
        <end position="378"/>
    </location>
</feature>
<dbReference type="EMBL" id="JAGQNY010000006">
    <property type="protein sequence ID" value="MCA9302102.1"/>
    <property type="molecule type" value="Genomic_DNA"/>
</dbReference>
<organism evidence="2 3">
    <name type="scientific">candidate division WWE3 bacterium</name>
    <dbReference type="NCBI Taxonomy" id="2053526"/>
    <lineage>
        <taxon>Bacteria</taxon>
        <taxon>Katanobacteria</taxon>
    </lineage>
</organism>
<sequence length="378" mass="42587">MSKNKVGYTDYRPARDNCFNPANRRDGDRGRIHRSLTSLRLGRLLETPRGPCEAEAPEETKLTFYLFKHLFQQMPNMLNAIEEKPDLLPETEDRWGLWDEIKRRELDHFVRFLKSMGDRITALSELLSTERLPRPYTRENKGVLEALIPIDLCKRRPNENCVFPTARVLYDPLQLGGALPDEYKGLPESEVMAKFLETPGSLHPEQAAKVLSIDKNMVIEAVEEWGRAPSAMLTVMFAQQNINKNNPFGNGTRLPYEYTNFRLYISYDRQHGLMVTPALVYNQDSDQVGGRSETILLGEKTPLISAGTAHITQEDLNTAIISRFGLGGNGGGNGSNNGPEGGKEYHHTATGSRGMEDPGDSTKAQGSNRRKRKYKFQS</sequence>